<dbReference type="Proteomes" id="UP001153678">
    <property type="component" value="Unassembled WGS sequence"/>
</dbReference>
<proteinExistence type="predicted"/>
<feature type="non-terminal residue" evidence="1">
    <location>
        <position position="140"/>
    </location>
</feature>
<sequence length="140" mass="16065">MIEMKLTRTKFPEIEPECLLKYGEIEAEQADYEIYDLNITDNNVEEKIIKVKDLTDFVNNWLKRLFDNDFISQFANQEGEARTFANNPDNRAGVLAYQKTGTGLGGEIEISGTQAERDFYPLTTSFAQAQKEIWIDAFHG</sequence>
<reference evidence="1" key="1">
    <citation type="submission" date="2022-08" db="EMBL/GenBank/DDBJ databases">
        <authorList>
            <person name="Kallberg Y."/>
            <person name="Tangrot J."/>
            <person name="Rosling A."/>
        </authorList>
    </citation>
    <scope>NUCLEOTIDE SEQUENCE</scope>
    <source>
        <strain evidence="1">Wild A</strain>
    </source>
</reference>
<protein>
    <submittedName>
        <fullName evidence="1">11243_t:CDS:1</fullName>
    </submittedName>
</protein>
<evidence type="ECO:0000313" key="2">
    <source>
        <dbReference type="Proteomes" id="UP001153678"/>
    </source>
</evidence>
<name>A0A9W4T5C5_9GLOM</name>
<evidence type="ECO:0000313" key="1">
    <source>
        <dbReference type="EMBL" id="CAI2193119.1"/>
    </source>
</evidence>
<accession>A0A9W4T5C5</accession>
<gene>
    <name evidence="1" type="ORF">FWILDA_LOCUS15916</name>
</gene>
<keyword evidence="2" id="KW-1185">Reference proteome</keyword>
<dbReference type="AlphaFoldDB" id="A0A9W4T5C5"/>
<comment type="caution">
    <text evidence="1">The sequence shown here is derived from an EMBL/GenBank/DDBJ whole genome shotgun (WGS) entry which is preliminary data.</text>
</comment>
<dbReference type="EMBL" id="CAMKVN010009104">
    <property type="protein sequence ID" value="CAI2193119.1"/>
    <property type="molecule type" value="Genomic_DNA"/>
</dbReference>
<organism evidence="1 2">
    <name type="scientific">Funneliformis geosporum</name>
    <dbReference type="NCBI Taxonomy" id="1117311"/>
    <lineage>
        <taxon>Eukaryota</taxon>
        <taxon>Fungi</taxon>
        <taxon>Fungi incertae sedis</taxon>
        <taxon>Mucoromycota</taxon>
        <taxon>Glomeromycotina</taxon>
        <taxon>Glomeromycetes</taxon>
        <taxon>Glomerales</taxon>
        <taxon>Glomeraceae</taxon>
        <taxon>Funneliformis</taxon>
    </lineage>
</organism>